<dbReference type="OrthoDB" id="244827at2759"/>
<protein>
    <submittedName>
        <fullName evidence="2">Uncharacterized protein</fullName>
    </submittedName>
</protein>
<dbReference type="InterPro" id="IPR002110">
    <property type="entry name" value="Ankyrin_rpt"/>
</dbReference>
<reference evidence="2 3" key="1">
    <citation type="submission" date="2020-08" db="EMBL/GenBank/DDBJ databases">
        <authorList>
            <person name="Newling K."/>
            <person name="Davey J."/>
            <person name="Forrester S."/>
        </authorList>
    </citation>
    <scope>NUCLEOTIDE SEQUENCE [LARGE SCALE GENOMIC DNA]</scope>
    <source>
        <strain evidence="3">Crithidia deanei Carvalho (ATCC PRA-265)</strain>
    </source>
</reference>
<dbReference type="PROSITE" id="PS50088">
    <property type="entry name" value="ANK_REPEAT"/>
    <property type="match status" value="1"/>
</dbReference>
<dbReference type="EMBL" id="LR877150">
    <property type="protein sequence ID" value="CAD2216321.1"/>
    <property type="molecule type" value="Genomic_DNA"/>
</dbReference>
<name>A0A7G2CB67_9TRYP</name>
<gene>
    <name evidence="2" type="ORF">ADEAN_000378300</name>
</gene>
<dbReference type="Proteomes" id="UP000515908">
    <property type="component" value="Chromosome 06"/>
</dbReference>
<evidence type="ECO:0000256" key="1">
    <source>
        <dbReference type="PROSITE-ProRule" id="PRU00023"/>
    </source>
</evidence>
<dbReference type="AlphaFoldDB" id="A0A7G2CB67"/>
<dbReference type="SMART" id="SM00248">
    <property type="entry name" value="ANK"/>
    <property type="match status" value="2"/>
</dbReference>
<feature type="repeat" description="ANK" evidence="1">
    <location>
        <begin position="53"/>
        <end position="85"/>
    </location>
</feature>
<organism evidence="2 3">
    <name type="scientific">Angomonas deanei</name>
    <dbReference type="NCBI Taxonomy" id="59799"/>
    <lineage>
        <taxon>Eukaryota</taxon>
        <taxon>Discoba</taxon>
        <taxon>Euglenozoa</taxon>
        <taxon>Kinetoplastea</taxon>
        <taxon>Metakinetoplastina</taxon>
        <taxon>Trypanosomatida</taxon>
        <taxon>Trypanosomatidae</taxon>
        <taxon>Strigomonadinae</taxon>
        <taxon>Angomonas</taxon>
    </lineage>
</organism>
<dbReference type="VEuPathDB" id="TriTrypDB:ADEAN_000378300"/>
<keyword evidence="1" id="KW-0040">ANK repeat</keyword>
<sequence length="481" mass="54718">MNLDRRVSDHCEVSLQFNDREVQHIVDLIAQQDIERIHRWTHVCDSVYVADYNGNSLLHWAASLGFIPAINLFLDLGLPLEARNNNSATAILAAAASAPNVGSVLLLLVDRGANITATNRNGDSVCAILKKRKMYNLAAMFECLFLEITDHEHHFLPVVADDRVTQLDVRRTDTIGCAPMDDRAGSVKEEHSHNQLARIEKHLTDDAAWWALQHSMEILQLEETSGRVTLENLYYETCCFYFSGIVDRTIVDVVRLDSVLVNILGEKCENGEVFLLAEMKGQKDPQWVPLALVRQLRRVQEYLEFSEASQLTDVLDIEDSTGTPVTERVLNSVERDELEAQLRSLKKNRNVLFGSRRGTPPPCPEPTISFIDTSDISENRTREVQTSPQDLFQSDIVTPFEIKITKEPTTELRRLLTKPRKRRNYSLMVEDVREGDSVDIDYLEKKRFESQKMGSLLAKFDQDGPPIKANLIRSVHCYVRE</sequence>
<dbReference type="SUPFAM" id="SSF48403">
    <property type="entry name" value="Ankyrin repeat"/>
    <property type="match status" value="1"/>
</dbReference>
<keyword evidence="3" id="KW-1185">Reference proteome</keyword>
<proteinExistence type="predicted"/>
<accession>A0A7G2CB67</accession>
<evidence type="ECO:0000313" key="3">
    <source>
        <dbReference type="Proteomes" id="UP000515908"/>
    </source>
</evidence>
<dbReference type="InterPro" id="IPR036770">
    <property type="entry name" value="Ankyrin_rpt-contain_sf"/>
</dbReference>
<dbReference type="Gene3D" id="1.25.40.20">
    <property type="entry name" value="Ankyrin repeat-containing domain"/>
    <property type="match status" value="1"/>
</dbReference>
<evidence type="ECO:0000313" key="2">
    <source>
        <dbReference type="EMBL" id="CAD2216321.1"/>
    </source>
</evidence>